<dbReference type="SUPFAM" id="SSF52799">
    <property type="entry name" value="(Phosphotyrosine protein) phosphatases II"/>
    <property type="match status" value="1"/>
</dbReference>
<dbReference type="Pfam" id="PF00102">
    <property type="entry name" value="Y_phosphatase"/>
    <property type="match status" value="1"/>
</dbReference>
<dbReference type="AlphaFoldDB" id="A0AAW0XC32"/>
<feature type="domain" description="Tyrosine-protein phosphatase" evidence="6">
    <location>
        <begin position="114"/>
        <end position="373"/>
    </location>
</feature>
<keyword evidence="9" id="KW-1185">Reference proteome</keyword>
<keyword evidence="2" id="KW-0378">Hydrolase</keyword>
<dbReference type="InterPro" id="IPR016130">
    <property type="entry name" value="Tyr_Pase_AS"/>
</dbReference>
<dbReference type="GO" id="GO:0048666">
    <property type="term" value="P:neuron development"/>
    <property type="evidence" value="ECO:0007669"/>
    <property type="project" value="UniProtKB-ARBA"/>
</dbReference>
<evidence type="ECO:0000313" key="9">
    <source>
        <dbReference type="Proteomes" id="UP001445076"/>
    </source>
</evidence>
<protein>
    <recommendedName>
        <fullName evidence="1">protein-tyrosine-phosphatase</fullName>
        <ecNumber evidence="1">3.1.3.48</ecNumber>
    </recommendedName>
</protein>
<keyword evidence="5" id="KW-0472">Membrane</keyword>
<keyword evidence="5" id="KW-0812">Transmembrane</keyword>
<dbReference type="CDD" id="cd00047">
    <property type="entry name" value="PTPc"/>
    <property type="match status" value="1"/>
</dbReference>
<evidence type="ECO:0000256" key="3">
    <source>
        <dbReference type="ARBA" id="ARBA00022912"/>
    </source>
</evidence>
<dbReference type="Proteomes" id="UP001445076">
    <property type="component" value="Unassembled WGS sequence"/>
</dbReference>
<feature type="domain" description="Tyrosine specific protein phosphatases" evidence="7">
    <location>
        <begin position="290"/>
        <end position="364"/>
    </location>
</feature>
<keyword evidence="5" id="KW-1133">Transmembrane helix</keyword>
<evidence type="ECO:0000256" key="5">
    <source>
        <dbReference type="SAM" id="Phobius"/>
    </source>
</evidence>
<keyword evidence="3" id="KW-0904">Protein phosphatase</keyword>
<comment type="catalytic activity">
    <reaction evidence="4">
        <text>O-phospho-L-tyrosyl-[protein] + H2O = L-tyrosyl-[protein] + phosphate</text>
        <dbReference type="Rhea" id="RHEA:10684"/>
        <dbReference type="Rhea" id="RHEA-COMP:10136"/>
        <dbReference type="Rhea" id="RHEA-COMP:20101"/>
        <dbReference type="ChEBI" id="CHEBI:15377"/>
        <dbReference type="ChEBI" id="CHEBI:43474"/>
        <dbReference type="ChEBI" id="CHEBI:46858"/>
        <dbReference type="ChEBI" id="CHEBI:61978"/>
        <dbReference type="EC" id="3.1.3.48"/>
    </reaction>
</comment>
<dbReference type="Gene3D" id="3.90.190.10">
    <property type="entry name" value="Protein tyrosine phosphatase superfamily"/>
    <property type="match status" value="1"/>
</dbReference>
<feature type="transmembrane region" description="Helical" evidence="5">
    <location>
        <begin position="37"/>
        <end position="60"/>
    </location>
</feature>
<dbReference type="InterPro" id="IPR050348">
    <property type="entry name" value="Protein-Tyr_Phosphatase"/>
</dbReference>
<dbReference type="SMART" id="SM00404">
    <property type="entry name" value="PTPc_motif"/>
    <property type="match status" value="1"/>
</dbReference>
<evidence type="ECO:0000256" key="1">
    <source>
        <dbReference type="ARBA" id="ARBA00013064"/>
    </source>
</evidence>
<reference evidence="8 9" key="1">
    <citation type="journal article" date="2024" name="BMC Genomics">
        <title>Genome assembly of redclaw crayfish (Cherax quadricarinatus) provides insights into its immune adaptation and hypoxia tolerance.</title>
        <authorList>
            <person name="Liu Z."/>
            <person name="Zheng J."/>
            <person name="Li H."/>
            <person name="Fang K."/>
            <person name="Wang S."/>
            <person name="He J."/>
            <person name="Zhou D."/>
            <person name="Weng S."/>
            <person name="Chi M."/>
            <person name="Gu Z."/>
            <person name="He J."/>
            <person name="Li F."/>
            <person name="Wang M."/>
        </authorList>
    </citation>
    <scope>NUCLEOTIDE SEQUENCE [LARGE SCALE GENOMIC DNA]</scope>
    <source>
        <strain evidence="8">ZL_2023a</strain>
    </source>
</reference>
<dbReference type="PROSITE" id="PS50055">
    <property type="entry name" value="TYR_PHOSPHATASE_PTP"/>
    <property type="match status" value="1"/>
</dbReference>
<evidence type="ECO:0000256" key="2">
    <source>
        <dbReference type="ARBA" id="ARBA00022801"/>
    </source>
</evidence>
<gene>
    <name evidence="8" type="ORF">OTU49_002012</name>
</gene>
<dbReference type="PANTHER" id="PTHR19134:SF449">
    <property type="entry name" value="TYROSINE-PROTEIN PHOSPHATASE 1"/>
    <property type="match status" value="1"/>
</dbReference>
<dbReference type="PROSITE" id="PS50056">
    <property type="entry name" value="TYR_PHOSPHATASE_2"/>
    <property type="match status" value="1"/>
</dbReference>
<evidence type="ECO:0000313" key="8">
    <source>
        <dbReference type="EMBL" id="KAK8741926.1"/>
    </source>
</evidence>
<sequence>MSKLHRKTNYNITLQASTLAGCWGEMAQIQEPTENGVSAGAVVGGIVVSLLLLAAIVILVRKRVLGKGEAPGLRGPIPDLPMAASKRTVSDGDIQKSNLRQYIQYLESDTQRGLEEEFASLQSDSPQNFAIAAHRDYNKDKNRFKNIFPFDNARVKLSALNNKTGSDYINASYILNTNNKAYFIAAQGPKSNTTADFWRMVWEQRVYVIIMLTNLVEKGREKCFHYWPRSSESFIKAGSFTIRNHTEEERSFYIIRFLEISEGSTKRLVKQYHFTGWPDFGAPQREEYLLDFIAEIKNSMPTNGDHLLVHCSAGVGRTGTFIGLWNLIDIVDTDNTAQVINVKKTVLDMREYRPHMVQAADQYLYLFKCITAYIEAPHLWNMDYAGADHIYDNTGYDNEEPIYDNIN</sequence>
<dbReference type="PANTHER" id="PTHR19134">
    <property type="entry name" value="RECEPTOR-TYPE TYROSINE-PROTEIN PHOSPHATASE"/>
    <property type="match status" value="1"/>
</dbReference>
<dbReference type="PROSITE" id="PS00383">
    <property type="entry name" value="TYR_PHOSPHATASE_1"/>
    <property type="match status" value="1"/>
</dbReference>
<dbReference type="FunFam" id="3.90.190.10:FF:000102">
    <property type="entry name" value="Receptor-type tyrosine-protein phosphatase"/>
    <property type="match status" value="1"/>
</dbReference>
<dbReference type="SMART" id="SM00194">
    <property type="entry name" value="PTPc"/>
    <property type="match status" value="1"/>
</dbReference>
<proteinExistence type="predicted"/>
<organism evidence="8 9">
    <name type="scientific">Cherax quadricarinatus</name>
    <name type="common">Australian red claw crayfish</name>
    <dbReference type="NCBI Taxonomy" id="27406"/>
    <lineage>
        <taxon>Eukaryota</taxon>
        <taxon>Metazoa</taxon>
        <taxon>Ecdysozoa</taxon>
        <taxon>Arthropoda</taxon>
        <taxon>Crustacea</taxon>
        <taxon>Multicrustacea</taxon>
        <taxon>Malacostraca</taxon>
        <taxon>Eumalacostraca</taxon>
        <taxon>Eucarida</taxon>
        <taxon>Decapoda</taxon>
        <taxon>Pleocyemata</taxon>
        <taxon>Astacidea</taxon>
        <taxon>Parastacoidea</taxon>
        <taxon>Parastacidae</taxon>
        <taxon>Cherax</taxon>
    </lineage>
</organism>
<dbReference type="InterPro" id="IPR000242">
    <property type="entry name" value="PTP_cat"/>
</dbReference>
<dbReference type="EC" id="3.1.3.48" evidence="1"/>
<evidence type="ECO:0000256" key="4">
    <source>
        <dbReference type="ARBA" id="ARBA00051722"/>
    </source>
</evidence>
<evidence type="ECO:0000259" key="6">
    <source>
        <dbReference type="PROSITE" id="PS50055"/>
    </source>
</evidence>
<dbReference type="InterPro" id="IPR003595">
    <property type="entry name" value="Tyr_Pase_cat"/>
</dbReference>
<dbReference type="EMBL" id="JARKIK010000029">
    <property type="protein sequence ID" value="KAK8741926.1"/>
    <property type="molecule type" value="Genomic_DNA"/>
</dbReference>
<evidence type="ECO:0000259" key="7">
    <source>
        <dbReference type="PROSITE" id="PS50056"/>
    </source>
</evidence>
<comment type="caution">
    <text evidence="8">The sequence shown here is derived from an EMBL/GenBank/DDBJ whole genome shotgun (WGS) entry which is preliminary data.</text>
</comment>
<dbReference type="InterPro" id="IPR000387">
    <property type="entry name" value="Tyr_Pase_dom"/>
</dbReference>
<dbReference type="PROSITE" id="PS51257">
    <property type="entry name" value="PROKAR_LIPOPROTEIN"/>
    <property type="match status" value="1"/>
</dbReference>
<accession>A0AAW0XC32</accession>
<dbReference type="GO" id="GO:0004725">
    <property type="term" value="F:protein tyrosine phosphatase activity"/>
    <property type="evidence" value="ECO:0007669"/>
    <property type="project" value="UniProtKB-EC"/>
</dbReference>
<dbReference type="InterPro" id="IPR029021">
    <property type="entry name" value="Prot-tyrosine_phosphatase-like"/>
</dbReference>
<name>A0AAW0XC32_CHEQU</name>
<dbReference type="PRINTS" id="PR00700">
    <property type="entry name" value="PRTYPHPHTASE"/>
</dbReference>